<keyword evidence="1" id="KW-0808">Transferase</keyword>
<dbReference type="STRING" id="87626.PTD2_03081"/>
<dbReference type="Pfam" id="PF13469">
    <property type="entry name" value="Sulfotransfer_3"/>
    <property type="match status" value="1"/>
</dbReference>
<comment type="caution">
    <text evidence="3">The sequence shown here is derived from an EMBL/GenBank/DDBJ whole genome shotgun (WGS) entry which is preliminary data.</text>
</comment>
<proteinExistence type="predicted"/>
<gene>
    <name evidence="3" type="ORF">PTD2_03081</name>
</gene>
<accession>A4C4N7</accession>
<dbReference type="HOGENOM" id="CLU_017034_1_0_6"/>
<keyword evidence="4" id="KW-1185">Reference proteome</keyword>
<dbReference type="EMBL" id="AAOH01000001">
    <property type="protein sequence ID" value="EAR30519.1"/>
    <property type="molecule type" value="Genomic_DNA"/>
</dbReference>
<dbReference type="GO" id="GO:0008476">
    <property type="term" value="F:protein-tyrosine sulfotransferase activity"/>
    <property type="evidence" value="ECO:0007669"/>
    <property type="project" value="InterPro"/>
</dbReference>
<dbReference type="Pfam" id="PF00515">
    <property type="entry name" value="TPR_1"/>
    <property type="match status" value="1"/>
</dbReference>
<reference evidence="3 4" key="1">
    <citation type="submission" date="2006-02" db="EMBL/GenBank/DDBJ databases">
        <authorList>
            <person name="Moran M.A."/>
            <person name="Kjelleberg S."/>
            <person name="Egan S."/>
            <person name="Saunders N."/>
            <person name="Thomas T."/>
            <person name="Ferriera S."/>
            <person name="Johnson J."/>
            <person name="Kravitz S."/>
            <person name="Halpern A."/>
            <person name="Remington K."/>
            <person name="Beeson K."/>
            <person name="Tran B."/>
            <person name="Rogers Y.-H."/>
            <person name="Friedman R."/>
            <person name="Venter J.C."/>
        </authorList>
    </citation>
    <scope>NUCLEOTIDE SEQUENCE [LARGE SCALE GENOMIC DNA]</scope>
    <source>
        <strain evidence="3 4">D2</strain>
    </source>
</reference>
<organism evidence="3 4">
    <name type="scientific">Pseudoalteromonas tunicata D2</name>
    <dbReference type="NCBI Taxonomy" id="87626"/>
    <lineage>
        <taxon>Bacteria</taxon>
        <taxon>Pseudomonadati</taxon>
        <taxon>Pseudomonadota</taxon>
        <taxon>Gammaproteobacteria</taxon>
        <taxon>Alteromonadales</taxon>
        <taxon>Pseudoalteromonadaceae</taxon>
        <taxon>Pseudoalteromonas</taxon>
    </lineage>
</organism>
<name>A4C4N7_9GAMM</name>
<evidence type="ECO:0000256" key="2">
    <source>
        <dbReference type="PROSITE-ProRule" id="PRU00339"/>
    </source>
</evidence>
<dbReference type="PROSITE" id="PS50005">
    <property type="entry name" value="TPR"/>
    <property type="match status" value="1"/>
</dbReference>
<protein>
    <submittedName>
        <fullName evidence="3">Putative orphan protein putative tetratricopeptide repeat domain</fullName>
    </submittedName>
</protein>
<evidence type="ECO:0000256" key="1">
    <source>
        <dbReference type="ARBA" id="ARBA00022679"/>
    </source>
</evidence>
<dbReference type="SUPFAM" id="SSF48452">
    <property type="entry name" value="TPR-like"/>
    <property type="match status" value="1"/>
</dbReference>
<dbReference type="Pfam" id="PF14559">
    <property type="entry name" value="TPR_19"/>
    <property type="match status" value="1"/>
</dbReference>
<dbReference type="OrthoDB" id="9815894at2"/>
<dbReference type="InterPro" id="IPR011990">
    <property type="entry name" value="TPR-like_helical_dom_sf"/>
</dbReference>
<evidence type="ECO:0000313" key="3">
    <source>
        <dbReference type="EMBL" id="EAR30519.1"/>
    </source>
</evidence>
<dbReference type="eggNOG" id="COG0457">
    <property type="taxonomic scope" value="Bacteria"/>
</dbReference>
<feature type="repeat" description="TPR" evidence="2">
    <location>
        <begin position="140"/>
        <end position="173"/>
    </location>
</feature>
<dbReference type="InterPro" id="IPR026634">
    <property type="entry name" value="TPST-like"/>
</dbReference>
<dbReference type="AlphaFoldDB" id="A4C4N7"/>
<dbReference type="PANTHER" id="PTHR12788:SF10">
    <property type="entry name" value="PROTEIN-TYROSINE SULFOTRANSFERASE"/>
    <property type="match status" value="1"/>
</dbReference>
<dbReference type="Gene3D" id="3.40.50.300">
    <property type="entry name" value="P-loop containing nucleotide triphosphate hydrolases"/>
    <property type="match status" value="1"/>
</dbReference>
<keyword evidence="2" id="KW-0802">TPR repeat</keyword>
<dbReference type="RefSeq" id="WP_009836817.1">
    <property type="nucleotide sequence ID" value="NZ_AAOH01000001.1"/>
</dbReference>
<dbReference type="SUPFAM" id="SSF52540">
    <property type="entry name" value="P-loop containing nucleoside triphosphate hydrolases"/>
    <property type="match status" value="1"/>
</dbReference>
<dbReference type="SMART" id="SM00028">
    <property type="entry name" value="TPR"/>
    <property type="match status" value="3"/>
</dbReference>
<dbReference type="InterPro" id="IPR027417">
    <property type="entry name" value="P-loop_NTPase"/>
</dbReference>
<dbReference type="Proteomes" id="UP000006201">
    <property type="component" value="Unassembled WGS sequence"/>
</dbReference>
<sequence>MPHSAAILHQHALKALQAGDIRQAHTLLVNLVTLDPKHADGYFLLAMVNVQVGQIKKAISLIEKALGFNQTIEYLAHLAKCYALNGQTIEAKKIALSITIDNVPTGIIADTLGVTLTQIGLYQAAMPFFKKAVTLQSSNAQFYYNLGVCAKFMGDFSLAELVFEQALSLNPKHHQTHFALADLIKVTAKNNHIERLTSAFIAAIHPDAQLHLGHALAKEYQDIGHYHAAFKALYDAKQAKWQQQPFDEKSANALFAHIKQLSGLNQQTSHIGCESHEPIFILGMPRSGTTLVERILSSHSEVTSAGERQDFGLIVKQLANTPSSSVLDCDTISQAYLADFKQMGERYLAATRVVTGDSAHFIDKLPFNFYYVDLIRKALPNAKIICLLRDPLDTCIGNFRQLFTINNPYYAYSLDLMTTARFYQQFHQLICHWQTVHSDAVKIVRYESLVAEPEKVTRDLLAYCNLPWQDSCLNFHLNQAPVSTASKMQVREPINDKSIGRWKKFKPYTDELEAFFNEHSLI</sequence>
<dbReference type="Pfam" id="PF13181">
    <property type="entry name" value="TPR_8"/>
    <property type="match status" value="1"/>
</dbReference>
<dbReference type="InterPro" id="IPR019734">
    <property type="entry name" value="TPR_rpt"/>
</dbReference>
<dbReference type="Gene3D" id="1.25.40.10">
    <property type="entry name" value="Tetratricopeptide repeat domain"/>
    <property type="match status" value="2"/>
</dbReference>
<dbReference type="PANTHER" id="PTHR12788">
    <property type="entry name" value="PROTEIN-TYROSINE SULFOTRANSFERASE 2"/>
    <property type="match status" value="1"/>
</dbReference>
<evidence type="ECO:0000313" key="4">
    <source>
        <dbReference type="Proteomes" id="UP000006201"/>
    </source>
</evidence>